<reference evidence="1 2" key="1">
    <citation type="submission" date="2015-04" db="EMBL/GenBank/DDBJ databases">
        <authorList>
            <person name="Syromyatnikov M.Y."/>
            <person name="Popov V.N."/>
        </authorList>
    </citation>
    <scope>NUCLEOTIDE SEQUENCE [LARGE SCALE GENOMIC DNA]</scope>
    <source>
        <strain evidence="1 2">CECT 5292</strain>
    </source>
</reference>
<accession>A0A0U1NHA2</accession>
<gene>
    <name evidence="1" type="ORF">NIG5292_00141</name>
</gene>
<evidence type="ECO:0000313" key="2">
    <source>
        <dbReference type="Proteomes" id="UP000048949"/>
    </source>
</evidence>
<dbReference type="OrthoDB" id="8448547at2"/>
<proteinExistence type="predicted"/>
<sequence length="218" mass="22030">MNIDEFEDDVSALGQSLDQTSNLAAAFSGELTKMQQSLATSSVNAGVLSKGMSNGLRRAIDGAVSDGLRLSDVMHKVGTSLVSAAYSAAVKPVTSHFGQLFESAITGALGTNFGTQGAGSGVSGRVQAFAKGGVVTSPTQFGMRGGTGLMGEAGPEAIMPLTRGPDGALGVRMQGGGANAPVRVVMNISTPDVAGFQRAQAQVSAQLGRALAKGQRTR</sequence>
<organism evidence="1 2">
    <name type="scientific">Nereida ignava</name>
    <dbReference type="NCBI Taxonomy" id="282199"/>
    <lineage>
        <taxon>Bacteria</taxon>
        <taxon>Pseudomonadati</taxon>
        <taxon>Pseudomonadota</taxon>
        <taxon>Alphaproteobacteria</taxon>
        <taxon>Rhodobacterales</taxon>
        <taxon>Roseobacteraceae</taxon>
        <taxon>Nereida</taxon>
    </lineage>
</organism>
<dbReference type="STRING" id="282199.GCA_001049735_00141"/>
<dbReference type="AlphaFoldDB" id="A0A0U1NHA2"/>
<dbReference type="RefSeq" id="WP_048597418.1">
    <property type="nucleotide sequence ID" value="NZ_CBFHGK010000003.1"/>
</dbReference>
<dbReference type="EMBL" id="CVQV01000002">
    <property type="protein sequence ID" value="CRK74116.1"/>
    <property type="molecule type" value="Genomic_DNA"/>
</dbReference>
<evidence type="ECO:0000313" key="1">
    <source>
        <dbReference type="EMBL" id="CRK74116.1"/>
    </source>
</evidence>
<name>A0A0U1NHA2_9RHOB</name>
<protein>
    <submittedName>
        <fullName evidence="1">Phage-related minor tail protein</fullName>
    </submittedName>
</protein>
<keyword evidence="2" id="KW-1185">Reference proteome</keyword>
<dbReference type="Proteomes" id="UP000048949">
    <property type="component" value="Unassembled WGS sequence"/>
</dbReference>